<sequence length="156" mass="17857">MNNTEKLNFNFSKGLYDISNHYQYCHLRNKMAFLNKLYIASNCVTGVIGTMPLLSLLKNELDKDFICPTCVDKYELVKSSVGMTSNIYIAGLGMKFIYDELKNVPKEAVYKLPKKEFLSFLSRGTGSFAISAMICTNLVLTPYYYKHFTHSLRCLQ</sequence>
<reference evidence="2" key="1">
    <citation type="journal article" date="2020" name="Nature">
        <title>Giant virus diversity and host interactions through global metagenomics.</title>
        <authorList>
            <person name="Schulz F."/>
            <person name="Roux S."/>
            <person name="Paez-Espino D."/>
            <person name="Jungbluth S."/>
            <person name="Walsh D.A."/>
            <person name="Denef V.J."/>
            <person name="McMahon K.D."/>
            <person name="Konstantinidis K.T."/>
            <person name="Eloe-Fadrosh E.A."/>
            <person name="Kyrpides N.C."/>
            <person name="Woyke T."/>
        </authorList>
    </citation>
    <scope>NUCLEOTIDE SEQUENCE</scope>
    <source>
        <strain evidence="2">GVMAG-M-3300023179-27</strain>
    </source>
</reference>
<evidence type="ECO:0000313" key="2">
    <source>
        <dbReference type="EMBL" id="QHT26152.1"/>
    </source>
</evidence>
<protein>
    <submittedName>
        <fullName evidence="2">Uncharacterized protein</fullName>
    </submittedName>
</protein>
<keyword evidence="1" id="KW-0472">Membrane</keyword>
<dbReference type="AlphaFoldDB" id="A0A6C0EBS2"/>
<feature type="transmembrane region" description="Helical" evidence="1">
    <location>
        <begin position="120"/>
        <end position="145"/>
    </location>
</feature>
<keyword evidence="1" id="KW-0812">Transmembrane</keyword>
<accession>A0A6C0EBS2</accession>
<proteinExistence type="predicted"/>
<name>A0A6C0EBS2_9ZZZZ</name>
<keyword evidence="1" id="KW-1133">Transmembrane helix</keyword>
<evidence type="ECO:0000256" key="1">
    <source>
        <dbReference type="SAM" id="Phobius"/>
    </source>
</evidence>
<dbReference type="EMBL" id="MN739779">
    <property type="protein sequence ID" value="QHT26152.1"/>
    <property type="molecule type" value="Genomic_DNA"/>
</dbReference>
<feature type="transmembrane region" description="Helical" evidence="1">
    <location>
        <begin position="37"/>
        <end position="57"/>
    </location>
</feature>
<organism evidence="2">
    <name type="scientific">viral metagenome</name>
    <dbReference type="NCBI Taxonomy" id="1070528"/>
    <lineage>
        <taxon>unclassified sequences</taxon>
        <taxon>metagenomes</taxon>
        <taxon>organismal metagenomes</taxon>
    </lineage>
</organism>